<dbReference type="GO" id="GO:0000118">
    <property type="term" value="C:histone deacetylase complex"/>
    <property type="evidence" value="ECO:0007669"/>
    <property type="project" value="TreeGrafter"/>
</dbReference>
<comment type="similarity">
    <text evidence="5">Belongs to the WD repeat EBI family.</text>
</comment>
<accession>A0A164MTT2</accession>
<dbReference type="InterPro" id="IPR001680">
    <property type="entry name" value="WD40_rpt"/>
</dbReference>
<keyword evidence="4" id="KW-0539">Nucleus</keyword>
<evidence type="ECO:0000256" key="5">
    <source>
        <dbReference type="ARBA" id="ARBA00025741"/>
    </source>
</evidence>
<comment type="subcellular location">
    <subcellularLocation>
        <location evidence="1">Nucleus</location>
    </subcellularLocation>
</comment>
<evidence type="ECO:0000256" key="3">
    <source>
        <dbReference type="ARBA" id="ARBA00022737"/>
    </source>
</evidence>
<dbReference type="GO" id="GO:0006357">
    <property type="term" value="P:regulation of transcription by RNA polymerase II"/>
    <property type="evidence" value="ECO:0007669"/>
    <property type="project" value="TreeGrafter"/>
</dbReference>
<organism evidence="6 7">
    <name type="scientific">Daphnia magna</name>
    <dbReference type="NCBI Taxonomy" id="35525"/>
    <lineage>
        <taxon>Eukaryota</taxon>
        <taxon>Metazoa</taxon>
        <taxon>Ecdysozoa</taxon>
        <taxon>Arthropoda</taxon>
        <taxon>Crustacea</taxon>
        <taxon>Branchiopoda</taxon>
        <taxon>Diplostraca</taxon>
        <taxon>Cladocera</taxon>
        <taxon>Anomopoda</taxon>
        <taxon>Daphniidae</taxon>
        <taxon>Daphnia</taxon>
    </lineage>
</organism>
<keyword evidence="3" id="KW-0677">Repeat</keyword>
<dbReference type="Proteomes" id="UP000076858">
    <property type="component" value="Unassembled WGS sequence"/>
</dbReference>
<dbReference type="OrthoDB" id="6778822at2759"/>
<dbReference type="InterPro" id="IPR045183">
    <property type="entry name" value="Ebi-like"/>
</dbReference>
<dbReference type="EMBL" id="LRGB01002954">
    <property type="protein sequence ID" value="KZS05354.1"/>
    <property type="molecule type" value="Genomic_DNA"/>
</dbReference>
<evidence type="ECO:0000313" key="7">
    <source>
        <dbReference type="Proteomes" id="UP000076858"/>
    </source>
</evidence>
<dbReference type="InterPro" id="IPR036322">
    <property type="entry name" value="WD40_repeat_dom_sf"/>
</dbReference>
<evidence type="ECO:0000256" key="1">
    <source>
        <dbReference type="ARBA" id="ARBA00004123"/>
    </source>
</evidence>
<reference evidence="6 7" key="1">
    <citation type="submission" date="2016-03" db="EMBL/GenBank/DDBJ databases">
        <title>EvidentialGene: Evidence-directed Construction of Genes on Genomes.</title>
        <authorList>
            <person name="Gilbert D.G."/>
            <person name="Choi J.-H."/>
            <person name="Mockaitis K."/>
            <person name="Colbourne J."/>
            <person name="Pfrender M."/>
        </authorList>
    </citation>
    <scope>NUCLEOTIDE SEQUENCE [LARGE SCALE GENOMIC DNA]</scope>
    <source>
        <strain evidence="6 7">Xinb3</strain>
        <tissue evidence="6">Complete organism</tissue>
    </source>
</reference>
<dbReference type="Gene3D" id="2.130.10.10">
    <property type="entry name" value="YVTN repeat-like/Quinoprotein amine dehydrogenase"/>
    <property type="match status" value="2"/>
</dbReference>
<dbReference type="PANTHER" id="PTHR22846:SF2">
    <property type="entry name" value="F-BOX-LIKE_WD REPEAT-CONTAINING PROTEIN EBI"/>
    <property type="match status" value="1"/>
</dbReference>
<dbReference type="Pfam" id="PF00400">
    <property type="entry name" value="WD40"/>
    <property type="match status" value="2"/>
</dbReference>
<keyword evidence="7" id="KW-1185">Reference proteome</keyword>
<dbReference type="SMART" id="SM00320">
    <property type="entry name" value="WD40"/>
    <property type="match status" value="2"/>
</dbReference>
<name>A0A164MTT2_9CRUS</name>
<dbReference type="AlphaFoldDB" id="A0A164MTT2"/>
<dbReference type="GO" id="GO:0003714">
    <property type="term" value="F:transcription corepressor activity"/>
    <property type="evidence" value="ECO:0007669"/>
    <property type="project" value="InterPro"/>
</dbReference>
<proteinExistence type="inferred from homology"/>
<dbReference type="PANTHER" id="PTHR22846">
    <property type="entry name" value="WD40 REPEAT PROTEIN"/>
    <property type="match status" value="1"/>
</dbReference>
<dbReference type="SUPFAM" id="SSF50978">
    <property type="entry name" value="WD40 repeat-like"/>
    <property type="match status" value="1"/>
</dbReference>
<sequence>MSENRIAVSSYDGKIKIFVMEENIFLQTTEFVKEFTHGKYCNYLEWNERTQYLVSGGDYQLNIWSMDHDMPIYSLKFPLQKEKGELEIEFQTFAWRLCKGNGEEEGGIEMARKSAKNFTFAYACASRDKGVFIWNPLEIEQQPRRLSDDTGIKKLAFSSDGRFLAAGGDEKSMIWSAEDYNIQIYKVNTDIYKPPIRISFFTTKSTNLYEIKFIGRGGSSLFECAFEESNISDSASEIPIEFDEDDDEDVSPPKRLKGSFLKIETNEKQDVLQKTTI</sequence>
<protein>
    <submittedName>
        <fullName evidence="6">Uncharacterized protein</fullName>
    </submittedName>
</protein>
<gene>
    <name evidence="6" type="ORF">APZ42_031480</name>
</gene>
<dbReference type="InterPro" id="IPR015943">
    <property type="entry name" value="WD40/YVTN_repeat-like_dom_sf"/>
</dbReference>
<comment type="caution">
    <text evidence="6">The sequence shown here is derived from an EMBL/GenBank/DDBJ whole genome shotgun (WGS) entry which is preliminary data.</text>
</comment>
<evidence type="ECO:0000256" key="4">
    <source>
        <dbReference type="ARBA" id="ARBA00023242"/>
    </source>
</evidence>
<evidence type="ECO:0000313" key="6">
    <source>
        <dbReference type="EMBL" id="KZS05354.1"/>
    </source>
</evidence>
<keyword evidence="2" id="KW-0853">WD repeat</keyword>
<evidence type="ECO:0000256" key="2">
    <source>
        <dbReference type="ARBA" id="ARBA00022574"/>
    </source>
</evidence>